<dbReference type="OrthoDB" id="1755455at2"/>
<accession>E0E111</accession>
<dbReference type="InterPro" id="IPR024131">
    <property type="entry name" value="UPF0489"/>
</dbReference>
<comment type="caution">
    <text evidence="1">The sequence shown here is derived from an EMBL/GenBank/DDBJ whole genome shotgun (WGS) entry which is preliminary data.</text>
</comment>
<dbReference type="RefSeq" id="WP_007788000.1">
    <property type="nucleotide sequence ID" value="NZ_ADGQ01000002.1"/>
</dbReference>
<dbReference type="STRING" id="596315.HMPREF0634_0762"/>
<dbReference type="Pfam" id="PF12640">
    <property type="entry name" value="UPF0489"/>
    <property type="match status" value="1"/>
</dbReference>
<dbReference type="eggNOG" id="ENOG50323ZW">
    <property type="taxonomic scope" value="Bacteria"/>
</dbReference>
<evidence type="ECO:0000313" key="2">
    <source>
        <dbReference type="Proteomes" id="UP000003244"/>
    </source>
</evidence>
<dbReference type="GeneID" id="84799837"/>
<name>E0E111_9FIRM</name>
<organism evidence="1 2">
    <name type="scientific">Peptostreptococcus stomatis DSM 17678</name>
    <dbReference type="NCBI Taxonomy" id="596315"/>
    <lineage>
        <taxon>Bacteria</taxon>
        <taxon>Bacillati</taxon>
        <taxon>Bacillota</taxon>
        <taxon>Clostridia</taxon>
        <taxon>Peptostreptococcales</taxon>
        <taxon>Peptostreptococcaceae</taxon>
        <taxon>Peptostreptococcus</taxon>
    </lineage>
</organism>
<dbReference type="Proteomes" id="UP000003244">
    <property type="component" value="Unassembled WGS sequence"/>
</dbReference>
<dbReference type="EMBL" id="ADGQ01000002">
    <property type="protein sequence ID" value="EFM65445.1"/>
    <property type="molecule type" value="Genomic_DNA"/>
</dbReference>
<proteinExistence type="predicted"/>
<dbReference type="AlphaFoldDB" id="E0E111"/>
<sequence>MIDYGGFYIDRPVGNNAFSYQERAKKRIYVPKLIDARIDQVELGGPAAFIEVEDGQEKECLGMKNIYHLVDREITEMGKEVYLFDNHNHAFFFWCQALKRGLMERGQVLLHVDQHKDTRIPPDYDVDIGDLEDVKRYTNEVLNVGSFIKPALHHGIFSDLMIVDSTYSMDMEYPESYVLDIDLDFFSRDMDYIDYDLKIGRIKEYIEGASLITIATSPYFIEQERALKALRDLFDL</sequence>
<reference evidence="1 2" key="1">
    <citation type="submission" date="2010-08" db="EMBL/GenBank/DDBJ databases">
        <authorList>
            <person name="Harkins D.M."/>
            <person name="Madupu R."/>
            <person name="Durkin A.S."/>
            <person name="Torralba M."/>
            <person name="Methe B."/>
            <person name="Sutton G.G."/>
            <person name="Nelson K.E."/>
        </authorList>
    </citation>
    <scope>NUCLEOTIDE SEQUENCE [LARGE SCALE GENOMIC DNA]</scope>
    <source>
        <strain evidence="1 2">DSM 17678</strain>
    </source>
</reference>
<keyword evidence="2" id="KW-1185">Reference proteome</keyword>
<gene>
    <name evidence="1" type="ORF">HMPREF0634_0762</name>
</gene>
<evidence type="ECO:0000313" key="1">
    <source>
        <dbReference type="EMBL" id="EFM65445.1"/>
    </source>
</evidence>
<protein>
    <submittedName>
        <fullName evidence="1">Uncharacterized protein</fullName>
    </submittedName>
</protein>